<dbReference type="InterPro" id="IPR045051">
    <property type="entry name" value="SBT"/>
</dbReference>
<dbReference type="EMBL" id="VEPZ02000808">
    <property type="protein sequence ID" value="KAE8718643.1"/>
    <property type="molecule type" value="Genomic_DNA"/>
</dbReference>
<keyword evidence="3" id="KW-1133">Transmembrane helix</keyword>
<keyword evidence="5" id="KW-1185">Reference proteome</keyword>
<evidence type="ECO:0000256" key="2">
    <source>
        <dbReference type="ARBA" id="ARBA00022729"/>
    </source>
</evidence>
<comment type="similarity">
    <text evidence="1">Belongs to the peptidase S8 family.</text>
</comment>
<dbReference type="GO" id="GO:0004252">
    <property type="term" value="F:serine-type endopeptidase activity"/>
    <property type="evidence" value="ECO:0007669"/>
    <property type="project" value="InterPro"/>
</dbReference>
<reference evidence="4" key="1">
    <citation type="submission" date="2019-09" db="EMBL/GenBank/DDBJ databases">
        <title>Draft genome information of white flower Hibiscus syriacus.</title>
        <authorList>
            <person name="Kim Y.-M."/>
        </authorList>
    </citation>
    <scope>NUCLEOTIDE SEQUENCE [LARGE SCALE GENOMIC DNA]</scope>
    <source>
        <strain evidence="4">YM2019G1</strain>
    </source>
</reference>
<dbReference type="PANTHER" id="PTHR10795">
    <property type="entry name" value="PROPROTEIN CONVERTASE SUBTILISIN/KEXIN"/>
    <property type="match status" value="1"/>
</dbReference>
<dbReference type="SUPFAM" id="SSF52743">
    <property type="entry name" value="Subtilisin-like"/>
    <property type="match status" value="1"/>
</dbReference>
<evidence type="ECO:0000313" key="4">
    <source>
        <dbReference type="EMBL" id="KAE8718643.1"/>
    </source>
</evidence>
<evidence type="ECO:0008006" key="6">
    <source>
        <dbReference type="Google" id="ProtNLM"/>
    </source>
</evidence>
<protein>
    <recommendedName>
        <fullName evidence="6">Peptidase S8/S53 domain-containing protein</fullName>
    </recommendedName>
</protein>
<proteinExistence type="inferred from homology"/>
<accession>A0A6A3BPS4</accession>
<evidence type="ECO:0000256" key="1">
    <source>
        <dbReference type="ARBA" id="ARBA00011073"/>
    </source>
</evidence>
<evidence type="ECO:0000313" key="5">
    <source>
        <dbReference type="Proteomes" id="UP000436088"/>
    </source>
</evidence>
<dbReference type="GO" id="GO:0006508">
    <property type="term" value="P:proteolysis"/>
    <property type="evidence" value="ECO:0007669"/>
    <property type="project" value="InterPro"/>
</dbReference>
<gene>
    <name evidence="4" type="ORF">F3Y22_tig00110007pilonHSYRG00135</name>
</gene>
<sequence>MKEECDSSYWKDDLTLVYRAMLECDEATSVALWAIISGVQLGYLICLRGILCTHDKALGRGLKEARDSYFSDRTIGYLLELFMDHHHIRTHKHLFHNIPLWVWDAYIIHKWMSFYSNFKCVCSDTLAAMDVAIMDGFDVLSLSIGGFPLPHFDDSIAFGSFRAVEHGISGICAVGNSGSLQSSFANTTAWNSTIYVGTRQQGSNHSSDGQ</sequence>
<keyword evidence="3" id="KW-0812">Transmembrane</keyword>
<keyword evidence="2" id="KW-0732">Signal</keyword>
<feature type="transmembrane region" description="Helical" evidence="3">
    <location>
        <begin position="30"/>
        <end position="51"/>
    </location>
</feature>
<dbReference type="Proteomes" id="UP000436088">
    <property type="component" value="Unassembled WGS sequence"/>
</dbReference>
<dbReference type="Gene3D" id="3.40.50.200">
    <property type="entry name" value="Peptidase S8/S53 domain"/>
    <property type="match status" value="1"/>
</dbReference>
<keyword evidence="3" id="KW-0472">Membrane</keyword>
<evidence type="ECO:0000256" key="3">
    <source>
        <dbReference type="SAM" id="Phobius"/>
    </source>
</evidence>
<name>A0A6A3BPS4_HIBSY</name>
<comment type="caution">
    <text evidence="4">The sequence shown here is derived from an EMBL/GenBank/DDBJ whole genome shotgun (WGS) entry which is preliminary data.</text>
</comment>
<dbReference type="AlphaFoldDB" id="A0A6A3BPS4"/>
<dbReference type="InterPro" id="IPR036852">
    <property type="entry name" value="Peptidase_S8/S53_dom_sf"/>
</dbReference>
<organism evidence="4 5">
    <name type="scientific">Hibiscus syriacus</name>
    <name type="common">Rose of Sharon</name>
    <dbReference type="NCBI Taxonomy" id="106335"/>
    <lineage>
        <taxon>Eukaryota</taxon>
        <taxon>Viridiplantae</taxon>
        <taxon>Streptophyta</taxon>
        <taxon>Embryophyta</taxon>
        <taxon>Tracheophyta</taxon>
        <taxon>Spermatophyta</taxon>
        <taxon>Magnoliopsida</taxon>
        <taxon>eudicotyledons</taxon>
        <taxon>Gunneridae</taxon>
        <taxon>Pentapetalae</taxon>
        <taxon>rosids</taxon>
        <taxon>malvids</taxon>
        <taxon>Malvales</taxon>
        <taxon>Malvaceae</taxon>
        <taxon>Malvoideae</taxon>
        <taxon>Hibiscus</taxon>
    </lineage>
</organism>